<dbReference type="AlphaFoldDB" id="A0A4Y2BC25"/>
<accession>A0A4Y2BC25</accession>
<proteinExistence type="predicted"/>
<dbReference type="EMBL" id="BGPR01000064">
    <property type="protein sequence ID" value="GBL89327.1"/>
    <property type="molecule type" value="Genomic_DNA"/>
</dbReference>
<evidence type="ECO:0000313" key="2">
    <source>
        <dbReference type="Proteomes" id="UP000499080"/>
    </source>
</evidence>
<evidence type="ECO:0000313" key="1">
    <source>
        <dbReference type="EMBL" id="GBL89327.1"/>
    </source>
</evidence>
<comment type="caution">
    <text evidence="1">The sequence shown here is derived from an EMBL/GenBank/DDBJ whole genome shotgun (WGS) entry which is preliminary data.</text>
</comment>
<sequence>MAERFHDKIQFQAVALRRAQELAAYNFKFQPSVLYLDLATNENLLRDIQPSSFKTIFTNEDIRKRITPERQILYRFHLDLPVNLQSFSCKNRTEIVIREGFHFKHISIFSSVYNHGLERYIVTALENERRKIEKLRNYMKIFELLNFGACNRTAIFLCDSILTMLYSENCPDSELLRNFLILFNFILWLSDSEMPGVLEYVLFQAQRARYSKDLWRCLDPRIDPVTFCFLCHKIQEMLLLIKYGTITFIPYEFSFEKYISIIEKITYRLIRRGRRNERRAFFLFQLWYDFKHHRNSPEGLRCIWRCMNDPFLSRAEIVSTFKPLLRRRTVEHLIEHYQIAIIGNDCNSELSPRTLKDTCSVEVRKLLNFNHQLPFGVYNLKIPNELKLYLNLFI</sequence>
<gene>
    <name evidence="1" type="ORF">AVEN_225854_1</name>
</gene>
<organism evidence="1 2">
    <name type="scientific">Araneus ventricosus</name>
    <name type="common">Orbweaver spider</name>
    <name type="synonym">Epeira ventricosa</name>
    <dbReference type="NCBI Taxonomy" id="182803"/>
    <lineage>
        <taxon>Eukaryota</taxon>
        <taxon>Metazoa</taxon>
        <taxon>Ecdysozoa</taxon>
        <taxon>Arthropoda</taxon>
        <taxon>Chelicerata</taxon>
        <taxon>Arachnida</taxon>
        <taxon>Araneae</taxon>
        <taxon>Araneomorphae</taxon>
        <taxon>Entelegynae</taxon>
        <taxon>Araneoidea</taxon>
        <taxon>Araneidae</taxon>
        <taxon>Araneus</taxon>
    </lineage>
</organism>
<dbReference type="OrthoDB" id="6410987at2759"/>
<name>A0A4Y2BC25_ARAVE</name>
<keyword evidence="2" id="KW-1185">Reference proteome</keyword>
<protein>
    <recommendedName>
        <fullName evidence="3">SOCS box domain-containing protein</fullName>
    </recommendedName>
</protein>
<dbReference type="Proteomes" id="UP000499080">
    <property type="component" value="Unassembled WGS sequence"/>
</dbReference>
<reference evidence="1 2" key="1">
    <citation type="journal article" date="2019" name="Sci. Rep.">
        <title>Orb-weaving spider Araneus ventricosus genome elucidates the spidroin gene catalogue.</title>
        <authorList>
            <person name="Kono N."/>
            <person name="Nakamura H."/>
            <person name="Ohtoshi R."/>
            <person name="Moran D.A.P."/>
            <person name="Shinohara A."/>
            <person name="Yoshida Y."/>
            <person name="Fujiwara M."/>
            <person name="Mori M."/>
            <person name="Tomita M."/>
            <person name="Arakawa K."/>
        </authorList>
    </citation>
    <scope>NUCLEOTIDE SEQUENCE [LARGE SCALE GENOMIC DNA]</scope>
</reference>
<evidence type="ECO:0008006" key="3">
    <source>
        <dbReference type="Google" id="ProtNLM"/>
    </source>
</evidence>